<sequence>MKVRVLTTVGALVIGALLGAAPATAGPVSAGDAAPGDPRAAQPVLLNQSGFGIGEPKRFTAPLAEDGAAFTVTDGSGAVRFRGTVTSGVGDFTAFDPPDTGDFVVTVDGAAGIGTSVPFGIGAYWIDRVSYRRAIEFMSGSRCYLGDYTRMAEGPGLASDEYGHRLCMKAVTWRDGAQYSHEIDTLVDMYLANPSAFEQITVDDAVYEGLPVTLPEDTPEIVRLIHWGVELLLDADVNDPQLKEQLASFVYAYPYLSAYIPVEVYERARDHLFATWGDAAGDRYYWQAFTPHTGDLFQTYTQVGTGKGELAPGHSVWPNVMMYEVALREGRDDAERYLSAARDQAAWLVGNLDLDDPLVTKGQRQSEYVLITGLTRFAEAHPEQAPDGIEDFVRDWARIVTHRSDNLWDFRRYSDNRWTIPAFTGGGAEDPNETGNVAGFAAPALAAARLLGDDPLADRLREIATAHVDNIFGRNPTGRHASYDAPSEQFGFEGVERGWFSEYRGGAGLLEDLPGVLDGSPKNGHYPFNPDVENIGHTEGWVAFNTAWNQSLAWRAADQTSLEVRARGGAPARAVPRDARVTVQLAAPLNLAAGELDQGTVEVRVNDRAAAPLTVTQAGQNATTFRGTLDLAMLDVRHGDRITVSYGHGSFEVDYSFTAVGARPDGRGEEHAGR</sequence>
<keyword evidence="1" id="KW-0732">Signal</keyword>
<dbReference type="RefSeq" id="WP_132816938.1">
    <property type="nucleotide sequence ID" value="NZ_SMKI01000047.1"/>
</dbReference>
<accession>A0A4R4TJ95</accession>
<dbReference type="InterPro" id="IPR014756">
    <property type="entry name" value="Ig_E-set"/>
</dbReference>
<feature type="chain" id="PRO_5038599779" description="Alpha-L-rhamnosidase six-hairpin glycosidase domain-containing protein" evidence="1">
    <location>
        <begin position="26"/>
        <end position="674"/>
    </location>
</feature>
<dbReference type="SUPFAM" id="SSF81296">
    <property type="entry name" value="E set domains"/>
    <property type="match status" value="1"/>
</dbReference>
<evidence type="ECO:0000313" key="2">
    <source>
        <dbReference type="EMBL" id="TDC77740.1"/>
    </source>
</evidence>
<dbReference type="InterPro" id="IPR012341">
    <property type="entry name" value="6hp_glycosidase-like_sf"/>
</dbReference>
<dbReference type="AlphaFoldDB" id="A0A4R4TJ95"/>
<reference evidence="2 3" key="1">
    <citation type="submission" date="2019-03" db="EMBL/GenBank/DDBJ databases">
        <title>Draft genome sequences of novel Actinobacteria.</title>
        <authorList>
            <person name="Sahin N."/>
            <person name="Ay H."/>
            <person name="Saygin H."/>
        </authorList>
    </citation>
    <scope>NUCLEOTIDE SEQUENCE [LARGE SCALE GENOMIC DNA]</scope>
    <source>
        <strain evidence="2 3">DSM 41900</strain>
    </source>
</reference>
<evidence type="ECO:0008006" key="4">
    <source>
        <dbReference type="Google" id="ProtNLM"/>
    </source>
</evidence>
<dbReference type="OrthoDB" id="3919754at2"/>
<organism evidence="2 3">
    <name type="scientific">Streptomyces hainanensis</name>
    <dbReference type="NCBI Taxonomy" id="402648"/>
    <lineage>
        <taxon>Bacteria</taxon>
        <taxon>Bacillati</taxon>
        <taxon>Actinomycetota</taxon>
        <taxon>Actinomycetes</taxon>
        <taxon>Kitasatosporales</taxon>
        <taxon>Streptomycetaceae</taxon>
        <taxon>Streptomyces</taxon>
    </lineage>
</organism>
<dbReference type="GO" id="GO:0005975">
    <property type="term" value="P:carbohydrate metabolic process"/>
    <property type="evidence" value="ECO:0007669"/>
    <property type="project" value="InterPro"/>
</dbReference>
<gene>
    <name evidence="2" type="ORF">E1283_06560</name>
</gene>
<keyword evidence="3" id="KW-1185">Reference proteome</keyword>
<name>A0A4R4TJ95_9ACTN</name>
<protein>
    <recommendedName>
        <fullName evidence="4">Alpha-L-rhamnosidase six-hairpin glycosidase domain-containing protein</fullName>
    </recommendedName>
</protein>
<evidence type="ECO:0000256" key="1">
    <source>
        <dbReference type="SAM" id="SignalP"/>
    </source>
</evidence>
<dbReference type="InterPro" id="IPR008928">
    <property type="entry name" value="6-hairpin_glycosidase_sf"/>
</dbReference>
<dbReference type="Proteomes" id="UP000295345">
    <property type="component" value="Unassembled WGS sequence"/>
</dbReference>
<feature type="signal peptide" evidence="1">
    <location>
        <begin position="1"/>
        <end position="25"/>
    </location>
</feature>
<dbReference type="EMBL" id="SMKI01000047">
    <property type="protein sequence ID" value="TDC77740.1"/>
    <property type="molecule type" value="Genomic_DNA"/>
</dbReference>
<comment type="caution">
    <text evidence="2">The sequence shown here is derived from an EMBL/GenBank/DDBJ whole genome shotgun (WGS) entry which is preliminary data.</text>
</comment>
<evidence type="ECO:0000313" key="3">
    <source>
        <dbReference type="Proteomes" id="UP000295345"/>
    </source>
</evidence>
<dbReference type="SUPFAM" id="SSF48208">
    <property type="entry name" value="Six-hairpin glycosidases"/>
    <property type="match status" value="1"/>
</dbReference>
<dbReference type="Gene3D" id="1.50.10.10">
    <property type="match status" value="1"/>
</dbReference>
<proteinExistence type="predicted"/>